<dbReference type="GO" id="GO:0030246">
    <property type="term" value="F:carbohydrate binding"/>
    <property type="evidence" value="ECO:0007669"/>
    <property type="project" value="UniProtKB-KW"/>
</dbReference>
<keyword evidence="2" id="KW-1015">Disulfide bond</keyword>
<reference evidence="5" key="3">
    <citation type="submission" date="2025-09" db="UniProtKB">
        <authorList>
            <consortium name="Ensembl"/>
        </authorList>
    </citation>
    <scope>IDENTIFICATION</scope>
</reference>
<dbReference type="InterPro" id="IPR001304">
    <property type="entry name" value="C-type_lectin-like"/>
</dbReference>
<keyword evidence="3" id="KW-0812">Transmembrane</keyword>
<accession>A0A3P8Q697</accession>
<keyword evidence="3" id="KW-1133">Transmembrane helix</keyword>
<keyword evidence="3" id="KW-0472">Membrane</keyword>
<dbReference type="OrthoDB" id="6133475at2759"/>
<evidence type="ECO:0000313" key="6">
    <source>
        <dbReference type="Proteomes" id="UP000265100"/>
    </source>
</evidence>
<dbReference type="GeneTree" id="ENSGT01030000234575"/>
<reference evidence="5" key="1">
    <citation type="submission" date="2018-05" db="EMBL/GenBank/DDBJ databases">
        <authorList>
            <person name="Datahose"/>
        </authorList>
    </citation>
    <scope>NUCLEOTIDE SEQUENCE</scope>
</reference>
<dbReference type="Bgee" id="ENSACLG00000016650">
    <property type="expression patterns" value="Expressed in spleen and 1 other cell type or tissue"/>
</dbReference>
<dbReference type="InterPro" id="IPR050111">
    <property type="entry name" value="C-type_lectin/snaclec_domain"/>
</dbReference>
<protein>
    <recommendedName>
        <fullName evidence="4">C-type lectin domain-containing protein</fullName>
    </recommendedName>
</protein>
<sequence length="246" mass="27727">MEEIYVNVQHGKSVNRSSSTIQTGPKSSDGKFHKAVILTLGLLSVSLLVGLIGLGLHYHSEAAHFSFLKNNLTEHLQASINAMSFMTRERDLLNSSITELKKELILTRQREKTCPAGWRIFSSSCYFLSNDSGSWTRARQDCKDKGADLVVIDCNKEQTFLSKLTKSETWSWIGLMDGSNEGTWKWVDGSSLTLRYWEAEQPDNGGGDPKWGEEDCAHIRTGKDTEENWNDRSCDATLRWICEKLA</sequence>
<evidence type="ECO:0000256" key="1">
    <source>
        <dbReference type="ARBA" id="ARBA00022734"/>
    </source>
</evidence>
<evidence type="ECO:0000313" key="5">
    <source>
        <dbReference type="Ensembl" id="ENSACLP00000024449.1"/>
    </source>
</evidence>
<dbReference type="PANTHER" id="PTHR22803">
    <property type="entry name" value="MANNOSE, PHOSPHOLIPASE, LECTIN RECEPTOR RELATED"/>
    <property type="match status" value="1"/>
</dbReference>
<dbReference type="Gene3D" id="3.10.100.10">
    <property type="entry name" value="Mannose-Binding Protein A, subunit A"/>
    <property type="match status" value="1"/>
</dbReference>
<keyword evidence="1" id="KW-0430">Lectin</keyword>
<name>A0A3P8Q697_ASTCA</name>
<dbReference type="PROSITE" id="PS50041">
    <property type="entry name" value="C_TYPE_LECTIN_2"/>
    <property type="match status" value="1"/>
</dbReference>
<dbReference type="Proteomes" id="UP000265100">
    <property type="component" value="Chromosome 16"/>
</dbReference>
<dbReference type="AlphaFoldDB" id="A0A3P8Q697"/>
<gene>
    <name evidence="5" type="primary">TDRP</name>
</gene>
<dbReference type="CDD" id="cd03590">
    <property type="entry name" value="CLECT_DC-SIGN_like"/>
    <property type="match status" value="1"/>
</dbReference>
<evidence type="ECO:0000256" key="2">
    <source>
        <dbReference type="ARBA" id="ARBA00023157"/>
    </source>
</evidence>
<dbReference type="InterPro" id="IPR018378">
    <property type="entry name" value="C-type_lectin_CS"/>
</dbReference>
<organism evidence="5 6">
    <name type="scientific">Astatotilapia calliptera</name>
    <name type="common">Eastern happy</name>
    <name type="synonym">Chromis callipterus</name>
    <dbReference type="NCBI Taxonomy" id="8154"/>
    <lineage>
        <taxon>Eukaryota</taxon>
        <taxon>Metazoa</taxon>
        <taxon>Chordata</taxon>
        <taxon>Craniata</taxon>
        <taxon>Vertebrata</taxon>
        <taxon>Euteleostomi</taxon>
        <taxon>Actinopterygii</taxon>
        <taxon>Neopterygii</taxon>
        <taxon>Teleostei</taxon>
        <taxon>Neoteleostei</taxon>
        <taxon>Acanthomorphata</taxon>
        <taxon>Ovalentaria</taxon>
        <taxon>Cichlomorphae</taxon>
        <taxon>Cichliformes</taxon>
        <taxon>Cichlidae</taxon>
        <taxon>African cichlids</taxon>
        <taxon>Pseudocrenilabrinae</taxon>
        <taxon>Haplochromini</taxon>
        <taxon>Astatotilapia</taxon>
    </lineage>
</organism>
<dbReference type="Ensembl" id="ENSACLT00000025033.2">
    <property type="protein sequence ID" value="ENSACLP00000024449.1"/>
    <property type="gene ID" value="ENSACLG00000016650.2"/>
</dbReference>
<dbReference type="SUPFAM" id="SSF56436">
    <property type="entry name" value="C-type lectin-like"/>
    <property type="match status" value="1"/>
</dbReference>
<proteinExistence type="predicted"/>
<dbReference type="OMA" id="YWEAEQP"/>
<feature type="domain" description="C-type lectin" evidence="4">
    <location>
        <begin position="121"/>
        <end position="243"/>
    </location>
</feature>
<dbReference type="STRING" id="8154.ENSACLP00000024449"/>
<evidence type="ECO:0000259" key="4">
    <source>
        <dbReference type="PROSITE" id="PS50041"/>
    </source>
</evidence>
<dbReference type="Pfam" id="PF00059">
    <property type="entry name" value="Lectin_C"/>
    <property type="match status" value="1"/>
</dbReference>
<keyword evidence="6" id="KW-1185">Reference proteome</keyword>
<evidence type="ECO:0000256" key="3">
    <source>
        <dbReference type="SAM" id="Phobius"/>
    </source>
</evidence>
<dbReference type="InterPro" id="IPR033989">
    <property type="entry name" value="CD209-like_CTLD"/>
</dbReference>
<reference evidence="5" key="2">
    <citation type="submission" date="2025-08" db="UniProtKB">
        <authorList>
            <consortium name="Ensembl"/>
        </authorList>
    </citation>
    <scope>IDENTIFICATION</scope>
</reference>
<feature type="transmembrane region" description="Helical" evidence="3">
    <location>
        <begin position="35"/>
        <end position="58"/>
    </location>
</feature>
<dbReference type="SMART" id="SM00034">
    <property type="entry name" value="CLECT"/>
    <property type="match status" value="1"/>
</dbReference>
<dbReference type="PROSITE" id="PS00615">
    <property type="entry name" value="C_TYPE_LECTIN_1"/>
    <property type="match status" value="1"/>
</dbReference>
<dbReference type="InterPro" id="IPR016186">
    <property type="entry name" value="C-type_lectin-like/link_sf"/>
</dbReference>
<dbReference type="InterPro" id="IPR016187">
    <property type="entry name" value="CTDL_fold"/>
</dbReference>